<evidence type="ECO:0000313" key="4">
    <source>
        <dbReference type="Proteomes" id="UP001157126"/>
    </source>
</evidence>
<evidence type="ECO:0000259" key="2">
    <source>
        <dbReference type="Pfam" id="PF13625"/>
    </source>
</evidence>
<protein>
    <recommendedName>
        <fullName evidence="2">Helicase XPB/Ssl2 N-terminal domain-containing protein</fullName>
    </recommendedName>
</protein>
<dbReference type="InterPro" id="IPR032830">
    <property type="entry name" value="XPB/Ssl2_N"/>
</dbReference>
<name>A0ABQ6ISJ7_9MICO</name>
<organism evidence="3 4">
    <name type="scientific">Mobilicoccus caccae</name>
    <dbReference type="NCBI Taxonomy" id="1859295"/>
    <lineage>
        <taxon>Bacteria</taxon>
        <taxon>Bacillati</taxon>
        <taxon>Actinomycetota</taxon>
        <taxon>Actinomycetes</taxon>
        <taxon>Micrococcales</taxon>
        <taxon>Dermatophilaceae</taxon>
        <taxon>Mobilicoccus</taxon>
    </lineage>
</organism>
<gene>
    <name evidence="3" type="ORF">GCM10025883_29250</name>
</gene>
<feature type="compositionally biased region" description="Low complexity" evidence="1">
    <location>
        <begin position="628"/>
        <end position="638"/>
    </location>
</feature>
<dbReference type="EMBL" id="BSUO01000001">
    <property type="protein sequence ID" value="GMA40880.1"/>
    <property type="molecule type" value="Genomic_DNA"/>
</dbReference>
<keyword evidence="4" id="KW-1185">Reference proteome</keyword>
<feature type="region of interest" description="Disordered" evidence="1">
    <location>
        <begin position="628"/>
        <end position="735"/>
    </location>
</feature>
<evidence type="ECO:0000256" key="1">
    <source>
        <dbReference type="SAM" id="MobiDB-lite"/>
    </source>
</evidence>
<accession>A0ABQ6ISJ7</accession>
<sequence length="812" mass="84065">MSTPPATAAPEAVAPPPRSLAEDLRSRDDAQLTALIAARPDLARPAPADLTTLAARALTPAGLRQVLDSLDTARLRTLEAAVVAAEPITAEDVAALLGCAAERAAQLLEGLYDLALLWRTTGGYAAPRAVRDALGPVAGLAPADPRDATITDPAGLLDALTSQAPAGAREVLDRLTWGPPTGVVDLRGAVGPAVRWLVDHTLLRGSDDGGSVTLPRPIALALRDGRLHRTPDLDPPATRSRILRPEDVDAGAGSVAGELLACVEAVATAWGDSPPRVLRTGGLAVRDLARTVALTGLDTHGTALVLEVVSAAGLIGPDGGLDPVWAPTRRYDTWAEQEDDMRWAELVLAWRDMPRAPHRIGTRGVDGTINAFTDGVTWGSLPLLRRRTLGVLIALEPGTTIEADDVVARLRWEVPRRDPAVVEEAALATTSEAALLGLTSAGAATSSLRDLCREEASVDSVAAAARLPEAVDHVILQADLTAVAPGRLSRSSAAFMRTAADVESRGAAVVYRFGADSIRRLFDAGWTVEDVLGTLARMSTTPVPQPLEYLVGDAWRSHGRARVGAASTYVRSDDVIALDALMRRPEASSARLRRLAPTVLVSDLAPTRLLALLRDWGIHALTEGADGTVVGAGTAPARAPDPRRRPTVTPALDVDAVVAGLRRGESTRTAASNGATAGARASETGESAGQTGTAGTIGTTGTAGSTRTTGATSPNGSTTPAGSTHGQITSAAPSIPATDPAVTLAVLRHAAAEQTDVWVGVADTGGRITHRHVRPTRISGGLAHGIDLATGRVEAWPVSRIAGVASPDADSF</sequence>
<feature type="compositionally biased region" description="Polar residues" evidence="1">
    <location>
        <begin position="713"/>
        <end position="732"/>
    </location>
</feature>
<dbReference type="Proteomes" id="UP001157126">
    <property type="component" value="Unassembled WGS sequence"/>
</dbReference>
<feature type="compositionally biased region" description="Low complexity" evidence="1">
    <location>
        <begin position="1"/>
        <end position="12"/>
    </location>
</feature>
<evidence type="ECO:0000313" key="3">
    <source>
        <dbReference type="EMBL" id="GMA40880.1"/>
    </source>
</evidence>
<proteinExistence type="predicted"/>
<feature type="compositionally biased region" description="Low complexity" evidence="1">
    <location>
        <begin position="667"/>
        <end position="712"/>
    </location>
</feature>
<dbReference type="Pfam" id="PF13625">
    <property type="entry name" value="Helicase_C_3"/>
    <property type="match status" value="1"/>
</dbReference>
<feature type="domain" description="Helicase XPB/Ssl2 N-terminal" evidence="2">
    <location>
        <begin position="474"/>
        <end position="596"/>
    </location>
</feature>
<dbReference type="RefSeq" id="WP_284304511.1">
    <property type="nucleotide sequence ID" value="NZ_BSUO01000001.1"/>
</dbReference>
<feature type="region of interest" description="Disordered" evidence="1">
    <location>
        <begin position="1"/>
        <end position="24"/>
    </location>
</feature>
<reference evidence="4" key="1">
    <citation type="journal article" date="2019" name="Int. J. Syst. Evol. Microbiol.">
        <title>The Global Catalogue of Microorganisms (GCM) 10K type strain sequencing project: providing services to taxonomists for standard genome sequencing and annotation.</title>
        <authorList>
            <consortium name="The Broad Institute Genomics Platform"/>
            <consortium name="The Broad Institute Genome Sequencing Center for Infectious Disease"/>
            <person name="Wu L."/>
            <person name="Ma J."/>
        </authorList>
    </citation>
    <scope>NUCLEOTIDE SEQUENCE [LARGE SCALE GENOMIC DNA]</scope>
    <source>
        <strain evidence="4">NBRC 113072</strain>
    </source>
</reference>
<comment type="caution">
    <text evidence="3">The sequence shown here is derived from an EMBL/GenBank/DDBJ whole genome shotgun (WGS) entry which is preliminary data.</text>
</comment>